<dbReference type="PANTHER" id="PTHR23427:SF2">
    <property type="entry name" value="SURFEIT LOCUS PROTEIN 1"/>
    <property type="match status" value="1"/>
</dbReference>
<reference evidence="6 7" key="1">
    <citation type="journal article" date="2010" name="Nat. Biotechnol.">
        <title>Genome sequence of the model mushroom Schizophyllum commune.</title>
        <authorList>
            <person name="Ohm R.A."/>
            <person name="de Jong J.F."/>
            <person name="Lugones L.G."/>
            <person name="Aerts A."/>
            <person name="Kothe E."/>
            <person name="Stajich J.E."/>
            <person name="de Vries R.P."/>
            <person name="Record E."/>
            <person name="Levasseur A."/>
            <person name="Baker S.E."/>
            <person name="Bartholomew K.A."/>
            <person name="Coutinho P.M."/>
            <person name="Erdmann S."/>
            <person name="Fowler T.J."/>
            <person name="Gathman A.C."/>
            <person name="Lombard V."/>
            <person name="Henrissat B."/>
            <person name="Knabe N."/>
            <person name="Kuees U."/>
            <person name="Lilly W.W."/>
            <person name="Lindquist E."/>
            <person name="Lucas S."/>
            <person name="Magnuson J.K."/>
            <person name="Piumi F."/>
            <person name="Raudaskoski M."/>
            <person name="Salamov A."/>
            <person name="Schmutz J."/>
            <person name="Schwarze F.W.M.R."/>
            <person name="vanKuyk P.A."/>
            <person name="Horton J.S."/>
            <person name="Grigoriev I.V."/>
            <person name="Woesten H.A.B."/>
        </authorList>
    </citation>
    <scope>NUCLEOTIDE SEQUENCE [LARGE SCALE GENOMIC DNA]</scope>
    <source>
        <strain evidence="7">H4-8 / FGSC 9210</strain>
    </source>
</reference>
<keyword evidence="3 5" id="KW-1133">Transmembrane helix</keyword>
<protein>
    <recommendedName>
        <fullName evidence="5">SURF1-like protein</fullName>
    </recommendedName>
</protein>
<accession>D8PSC4</accession>
<dbReference type="STRING" id="578458.D8PSC4"/>
<feature type="transmembrane region" description="Helical" evidence="5">
    <location>
        <begin position="42"/>
        <end position="63"/>
    </location>
</feature>
<keyword evidence="2 5" id="KW-0812">Transmembrane</keyword>
<organism evidence="7">
    <name type="scientific">Schizophyllum commune (strain H4-8 / FGSC 9210)</name>
    <name type="common">Split gill fungus</name>
    <dbReference type="NCBI Taxonomy" id="578458"/>
    <lineage>
        <taxon>Eukaryota</taxon>
        <taxon>Fungi</taxon>
        <taxon>Dikarya</taxon>
        <taxon>Basidiomycota</taxon>
        <taxon>Agaricomycotina</taxon>
        <taxon>Agaricomycetes</taxon>
        <taxon>Agaricomycetidae</taxon>
        <taxon>Agaricales</taxon>
        <taxon>Schizophyllaceae</taxon>
        <taxon>Schizophyllum</taxon>
    </lineage>
</organism>
<dbReference type="GO" id="GO:0033617">
    <property type="term" value="P:mitochondrial respiratory chain complex IV assembly"/>
    <property type="evidence" value="ECO:0007669"/>
    <property type="project" value="TreeGrafter"/>
</dbReference>
<dbReference type="InterPro" id="IPR045214">
    <property type="entry name" value="Surf1/Surf4"/>
</dbReference>
<dbReference type="OrthoDB" id="10040024at2759"/>
<keyword evidence="7" id="KW-1185">Reference proteome</keyword>
<name>D8PSC4_SCHCM</name>
<dbReference type="HOGENOM" id="CLU_047737_3_1_1"/>
<dbReference type="Proteomes" id="UP000007431">
    <property type="component" value="Unassembled WGS sequence"/>
</dbReference>
<comment type="subcellular location">
    <subcellularLocation>
        <location evidence="1">Membrane</location>
    </subcellularLocation>
    <subcellularLocation>
        <location evidence="5">Mitochondrion inner membrane</location>
        <topology evidence="5">Multi-pass membrane protein</topology>
    </subcellularLocation>
</comment>
<comment type="similarity">
    <text evidence="5">Belongs to the SURF1 family.</text>
</comment>
<dbReference type="InParanoid" id="D8PSC4"/>
<evidence type="ECO:0000256" key="5">
    <source>
        <dbReference type="RuleBase" id="RU363076"/>
    </source>
</evidence>
<dbReference type="CDD" id="cd06662">
    <property type="entry name" value="SURF1"/>
    <property type="match status" value="1"/>
</dbReference>
<feature type="transmembrane region" description="Helical" evidence="5">
    <location>
        <begin position="253"/>
        <end position="274"/>
    </location>
</feature>
<dbReference type="GO" id="GO:0005743">
    <property type="term" value="C:mitochondrial inner membrane"/>
    <property type="evidence" value="ECO:0007669"/>
    <property type="project" value="UniProtKB-SubCell"/>
</dbReference>
<sequence length="286" mass="32865">MFSFRRAFASKTWRPPRPRAPNSVPRRNITAPTIYKPKTESWFTPIVGLVAIFPVFTFALGSWQLKRLKWKIDLIDELTEKLQLDPLPLPRQVNISVLPEFTWRKVKANGKWDHAHTMLLGPKVFEGENGYQVITPLMRQDGSTVLVDRGFVPKELGDSGTFDKPEGEVEVVGLIRLSQPRNTFTPDNDPKEKFWYWRDLDAMAEYAGGKEANVQPVFFEEIFDGHTGQIMERLDKGIPVGRPATVNLRNSHLSYVLTWWGLSAISSVMLFRFIKKNRVRGRSLPR</sequence>
<dbReference type="OMA" id="WYSRDVA"/>
<keyword evidence="4 5" id="KW-0472">Membrane</keyword>
<dbReference type="eggNOG" id="KOG1563">
    <property type="taxonomic scope" value="Eukaryota"/>
</dbReference>
<evidence type="ECO:0000256" key="1">
    <source>
        <dbReference type="ARBA" id="ARBA00004370"/>
    </source>
</evidence>
<gene>
    <name evidence="6" type="ORF">SCHCODRAFT_64898</name>
</gene>
<dbReference type="FunCoup" id="D8PSC4">
    <property type="interactions" value="359"/>
</dbReference>
<evidence type="ECO:0000256" key="4">
    <source>
        <dbReference type="ARBA" id="ARBA00023136"/>
    </source>
</evidence>
<evidence type="ECO:0000256" key="3">
    <source>
        <dbReference type="ARBA" id="ARBA00022989"/>
    </source>
</evidence>
<keyword evidence="5" id="KW-0999">Mitochondrion inner membrane</keyword>
<keyword evidence="5" id="KW-0496">Mitochondrion</keyword>
<dbReference type="InterPro" id="IPR002994">
    <property type="entry name" value="Surf1/Shy1"/>
</dbReference>
<evidence type="ECO:0000256" key="2">
    <source>
        <dbReference type="ARBA" id="ARBA00022692"/>
    </source>
</evidence>
<proteinExistence type="inferred from homology"/>
<dbReference type="KEGG" id="scm:SCHCO_02662780"/>
<dbReference type="PANTHER" id="PTHR23427">
    <property type="entry name" value="SURFEIT LOCUS PROTEIN"/>
    <property type="match status" value="1"/>
</dbReference>
<dbReference type="VEuPathDB" id="FungiDB:SCHCODRAFT_02662780"/>
<evidence type="ECO:0000313" key="6">
    <source>
        <dbReference type="EMBL" id="EFJ02587.1"/>
    </source>
</evidence>
<comment type="function">
    <text evidence="5">Probably involved in the biogenesis of the COX complex.</text>
</comment>
<dbReference type="GeneID" id="9594693"/>
<dbReference type="RefSeq" id="XP_003037489.1">
    <property type="nucleotide sequence ID" value="XM_003037443.1"/>
</dbReference>
<dbReference type="AlphaFoldDB" id="D8PSC4"/>
<dbReference type="EMBL" id="GL377302">
    <property type="protein sequence ID" value="EFJ02587.1"/>
    <property type="molecule type" value="Genomic_DNA"/>
</dbReference>
<dbReference type="PROSITE" id="PS50895">
    <property type="entry name" value="SURF1"/>
    <property type="match status" value="1"/>
</dbReference>
<evidence type="ECO:0000313" key="7">
    <source>
        <dbReference type="Proteomes" id="UP000007431"/>
    </source>
</evidence>
<dbReference type="Pfam" id="PF02104">
    <property type="entry name" value="SURF1"/>
    <property type="match status" value="1"/>
</dbReference>